<evidence type="ECO:0000256" key="2">
    <source>
        <dbReference type="SAM" id="SignalP"/>
    </source>
</evidence>
<dbReference type="AlphaFoldDB" id="A0A1I7UD50"/>
<proteinExistence type="predicted"/>
<protein>
    <submittedName>
        <fullName evidence="4">Protein kinase domain-containing protein</fullName>
    </submittedName>
</protein>
<sequence>MESWWYMVLEFFLGALPWALLNKESEQDVAHLKKRITAPMVHAVWRTTPETTATFFEMLATIREPKDVAEFVDYDKIADGITKMFEKSKANPQEPPDWDCMNDYKGPSYQQVPMVAPPEVGLKPESSDFGKNDPGAGGSQEPNKSSEAPGKKKKRTRKSKGKKGKGNNRSVSEDEEK</sequence>
<keyword evidence="3" id="KW-1185">Reference proteome</keyword>
<feature type="chain" id="PRO_5009308780" evidence="2">
    <location>
        <begin position="18"/>
        <end position="177"/>
    </location>
</feature>
<feature type="signal peptide" evidence="2">
    <location>
        <begin position="1"/>
        <end position="17"/>
    </location>
</feature>
<name>A0A1I7UD50_9PELO</name>
<keyword evidence="2" id="KW-0732">Signal</keyword>
<dbReference type="Proteomes" id="UP000095282">
    <property type="component" value="Unplaced"/>
</dbReference>
<evidence type="ECO:0000256" key="1">
    <source>
        <dbReference type="SAM" id="MobiDB-lite"/>
    </source>
</evidence>
<feature type="compositionally biased region" description="Basic residues" evidence="1">
    <location>
        <begin position="151"/>
        <end position="166"/>
    </location>
</feature>
<evidence type="ECO:0000313" key="3">
    <source>
        <dbReference type="Proteomes" id="UP000095282"/>
    </source>
</evidence>
<evidence type="ECO:0000313" key="4">
    <source>
        <dbReference type="WBParaSite" id="Csp11.Scaffold629.g8134.t1"/>
    </source>
</evidence>
<accession>A0A1I7UD50</accession>
<organism evidence="3 4">
    <name type="scientific">Caenorhabditis tropicalis</name>
    <dbReference type="NCBI Taxonomy" id="1561998"/>
    <lineage>
        <taxon>Eukaryota</taxon>
        <taxon>Metazoa</taxon>
        <taxon>Ecdysozoa</taxon>
        <taxon>Nematoda</taxon>
        <taxon>Chromadorea</taxon>
        <taxon>Rhabditida</taxon>
        <taxon>Rhabditina</taxon>
        <taxon>Rhabditomorpha</taxon>
        <taxon>Rhabditoidea</taxon>
        <taxon>Rhabditidae</taxon>
        <taxon>Peloderinae</taxon>
        <taxon>Caenorhabditis</taxon>
    </lineage>
</organism>
<feature type="region of interest" description="Disordered" evidence="1">
    <location>
        <begin position="86"/>
        <end position="177"/>
    </location>
</feature>
<dbReference type="WBParaSite" id="Csp11.Scaffold629.g8134.t1">
    <property type="protein sequence ID" value="Csp11.Scaffold629.g8134.t1"/>
    <property type="gene ID" value="Csp11.Scaffold629.g8134"/>
</dbReference>
<dbReference type="STRING" id="1561998.A0A1I7UD50"/>
<reference evidence="4" key="1">
    <citation type="submission" date="2016-11" db="UniProtKB">
        <authorList>
            <consortium name="WormBaseParasite"/>
        </authorList>
    </citation>
    <scope>IDENTIFICATION</scope>
</reference>
<dbReference type="Gene3D" id="1.10.510.10">
    <property type="entry name" value="Transferase(Phosphotransferase) domain 1"/>
    <property type="match status" value="1"/>
</dbReference>